<protein>
    <submittedName>
        <fullName evidence="1">Uncharacterized protein</fullName>
    </submittedName>
</protein>
<dbReference type="EMBL" id="RMBX01000025">
    <property type="protein sequence ID" value="RPD37867.1"/>
    <property type="molecule type" value="Genomic_DNA"/>
</dbReference>
<evidence type="ECO:0000313" key="2">
    <source>
        <dbReference type="Proteomes" id="UP000279089"/>
    </source>
</evidence>
<reference evidence="2" key="1">
    <citation type="submission" date="2018-11" db="EMBL/GenBank/DDBJ databases">
        <title>Chitinophaga lutea sp.nov., isolate from arsenic contaminated soil.</title>
        <authorList>
            <person name="Zong Y."/>
        </authorList>
    </citation>
    <scope>NUCLEOTIDE SEQUENCE [LARGE SCALE GENOMIC DNA]</scope>
    <source>
        <strain evidence="2">YLT18</strain>
    </source>
</reference>
<keyword evidence="2" id="KW-1185">Reference proteome</keyword>
<accession>A0A3N4M980</accession>
<name>A0A3N4M980_9BACT</name>
<proteinExistence type="predicted"/>
<comment type="caution">
    <text evidence="1">The sequence shown here is derived from an EMBL/GenBank/DDBJ whole genome shotgun (WGS) entry which is preliminary data.</text>
</comment>
<sequence>MMFISAAAAPLLDMVFKIQSMVSVNVFLDFSYVSGCDTDIKTGMKCKSYSPAQKYLKLIMLQN</sequence>
<gene>
    <name evidence="1" type="ORF">EG028_27875</name>
</gene>
<evidence type="ECO:0000313" key="1">
    <source>
        <dbReference type="EMBL" id="RPD37867.1"/>
    </source>
</evidence>
<dbReference type="AlphaFoldDB" id="A0A3N4M980"/>
<dbReference type="Proteomes" id="UP000279089">
    <property type="component" value="Unassembled WGS sequence"/>
</dbReference>
<organism evidence="1 2">
    <name type="scientific">Chitinophaga barathri</name>
    <dbReference type="NCBI Taxonomy" id="1647451"/>
    <lineage>
        <taxon>Bacteria</taxon>
        <taxon>Pseudomonadati</taxon>
        <taxon>Bacteroidota</taxon>
        <taxon>Chitinophagia</taxon>
        <taxon>Chitinophagales</taxon>
        <taxon>Chitinophagaceae</taxon>
        <taxon>Chitinophaga</taxon>
    </lineage>
</organism>